<name>A0ABD5ZPF2_9EURY</name>
<dbReference type="Proteomes" id="UP001596398">
    <property type="component" value="Unassembled WGS sequence"/>
</dbReference>
<dbReference type="InterPro" id="IPR005500">
    <property type="entry name" value="DUF309"/>
</dbReference>
<dbReference type="PANTHER" id="PTHR34796">
    <property type="entry name" value="EXPRESSED PROTEIN"/>
    <property type="match status" value="1"/>
</dbReference>
<keyword evidence="2" id="KW-1185">Reference proteome</keyword>
<dbReference type="EMBL" id="JBHTAP010000001">
    <property type="protein sequence ID" value="MFC7235237.1"/>
    <property type="molecule type" value="Genomic_DNA"/>
</dbReference>
<dbReference type="SUPFAM" id="SSF140663">
    <property type="entry name" value="TTHA0068-like"/>
    <property type="match status" value="1"/>
</dbReference>
<dbReference type="Gene3D" id="1.10.3450.10">
    <property type="entry name" value="TTHA0068-like"/>
    <property type="match status" value="1"/>
</dbReference>
<sequence length="204" mass="21812">MDVPLADRLRAGVAVFNAGHYHAAHDAWEPPYRDADGPARDFLQGLIQYAAAAHHVTTGNREGAQGLADSALGYLDGADDRGIDLAPVRAWLRDCRDDYPAVAGERPPALALDGETPDLPDLRYPAAAVAAPLVAEATGYDAGALRAGAEYALADLADEEVGSPFVTLVLDFLAGERRGVIVTRLSQHVDRRRSREDDVKGLFD</sequence>
<dbReference type="AlphaFoldDB" id="A0ABD5ZPF2"/>
<evidence type="ECO:0000313" key="1">
    <source>
        <dbReference type="EMBL" id="MFC7235237.1"/>
    </source>
</evidence>
<evidence type="ECO:0000313" key="2">
    <source>
        <dbReference type="Proteomes" id="UP001596398"/>
    </source>
</evidence>
<reference evidence="1 2" key="1">
    <citation type="journal article" date="2019" name="Int. J. Syst. Evol. Microbiol.">
        <title>The Global Catalogue of Microorganisms (GCM) 10K type strain sequencing project: providing services to taxonomists for standard genome sequencing and annotation.</title>
        <authorList>
            <consortium name="The Broad Institute Genomics Platform"/>
            <consortium name="The Broad Institute Genome Sequencing Center for Infectious Disease"/>
            <person name="Wu L."/>
            <person name="Ma J."/>
        </authorList>
    </citation>
    <scope>NUCLEOTIDE SEQUENCE [LARGE SCALE GENOMIC DNA]</scope>
    <source>
        <strain evidence="1 2">DT85</strain>
    </source>
</reference>
<dbReference type="InterPro" id="IPR023203">
    <property type="entry name" value="TTHA0068_sf"/>
</dbReference>
<protein>
    <submittedName>
        <fullName evidence="1">DUF309 domain-containing protein</fullName>
    </submittedName>
</protein>
<gene>
    <name evidence="1" type="ORF">ACFQJ4_07920</name>
</gene>
<dbReference type="PANTHER" id="PTHR34796:SF1">
    <property type="entry name" value="EXPRESSED PROTEIN"/>
    <property type="match status" value="1"/>
</dbReference>
<comment type="caution">
    <text evidence="1">The sequence shown here is derived from an EMBL/GenBank/DDBJ whole genome shotgun (WGS) entry which is preliminary data.</text>
</comment>
<dbReference type="RefSeq" id="WP_276233369.1">
    <property type="nucleotide sequence ID" value="NZ_CP119802.1"/>
</dbReference>
<dbReference type="Pfam" id="PF03745">
    <property type="entry name" value="DUF309"/>
    <property type="match status" value="1"/>
</dbReference>
<dbReference type="GeneID" id="79266927"/>
<organism evidence="1 2">
    <name type="scientific">Halosegnis marinus</name>
    <dbReference type="NCBI Taxonomy" id="3034023"/>
    <lineage>
        <taxon>Archaea</taxon>
        <taxon>Methanobacteriati</taxon>
        <taxon>Methanobacteriota</taxon>
        <taxon>Stenosarchaea group</taxon>
        <taxon>Halobacteria</taxon>
        <taxon>Halobacteriales</taxon>
        <taxon>Natronomonadaceae</taxon>
        <taxon>Halosegnis</taxon>
    </lineage>
</organism>
<accession>A0ABD5ZPF2</accession>
<proteinExistence type="predicted"/>